<dbReference type="Proteomes" id="UP000813420">
    <property type="component" value="Unassembled WGS sequence"/>
</dbReference>
<reference evidence="1" key="2">
    <citation type="submission" date="2021-09" db="EMBL/GenBank/DDBJ databases">
        <authorList>
            <person name="Gilroy R."/>
        </authorList>
    </citation>
    <scope>NUCLEOTIDE SEQUENCE</scope>
    <source>
        <strain evidence="1">USAMLcec4-12693</strain>
    </source>
</reference>
<organism evidence="1 2">
    <name type="scientific">Merdimonas faecis</name>
    <dbReference type="NCBI Taxonomy" id="1653435"/>
    <lineage>
        <taxon>Bacteria</taxon>
        <taxon>Bacillati</taxon>
        <taxon>Bacillota</taxon>
        <taxon>Clostridia</taxon>
        <taxon>Lachnospirales</taxon>
        <taxon>Lachnospiraceae</taxon>
        <taxon>Merdimonas</taxon>
    </lineage>
</organism>
<protein>
    <submittedName>
        <fullName evidence="1">Uncharacterized protein</fullName>
    </submittedName>
</protein>
<dbReference type="EMBL" id="DYXE01000035">
    <property type="protein sequence ID" value="HJH49324.1"/>
    <property type="molecule type" value="Genomic_DNA"/>
</dbReference>
<name>A0A9D3AIG2_9FIRM</name>
<evidence type="ECO:0000313" key="1">
    <source>
        <dbReference type="EMBL" id="HJH49324.1"/>
    </source>
</evidence>
<reference evidence="1" key="1">
    <citation type="journal article" date="2021" name="PeerJ">
        <title>Extensive microbial diversity within the chicken gut microbiome revealed by metagenomics and culture.</title>
        <authorList>
            <person name="Gilroy R."/>
            <person name="Ravi A."/>
            <person name="Getino M."/>
            <person name="Pursley I."/>
            <person name="Horton D.L."/>
            <person name="Alikhan N.F."/>
            <person name="Baker D."/>
            <person name="Gharbi K."/>
            <person name="Hall N."/>
            <person name="Watson M."/>
            <person name="Adriaenssens E.M."/>
            <person name="Foster-Nyarko E."/>
            <person name="Jarju S."/>
            <person name="Secka A."/>
            <person name="Antonio M."/>
            <person name="Oren A."/>
            <person name="Chaudhuri R.R."/>
            <person name="La Ragione R."/>
            <person name="Hildebrand F."/>
            <person name="Pallen M.J."/>
        </authorList>
    </citation>
    <scope>NUCLEOTIDE SEQUENCE</scope>
    <source>
        <strain evidence="1">USAMLcec4-12693</strain>
    </source>
</reference>
<evidence type="ECO:0000313" key="2">
    <source>
        <dbReference type="Proteomes" id="UP000813420"/>
    </source>
</evidence>
<dbReference type="AlphaFoldDB" id="A0A9D3AIG2"/>
<sequence length="87" mass="10376">MAQYEILSEALELRMLDESLHEHRQAFLNFAVQAEKKAGKGKTKPVYQRFRQFFDYDKELKKIRDKKKRDAKRSRFSGIGKLLRKGE</sequence>
<gene>
    <name evidence="1" type="ORF">K8V39_03580</name>
</gene>
<proteinExistence type="predicted"/>
<accession>A0A9D3AIG2</accession>
<dbReference type="RefSeq" id="WP_277271742.1">
    <property type="nucleotide sequence ID" value="NZ_DYXE01000035.1"/>
</dbReference>
<comment type="caution">
    <text evidence="1">The sequence shown here is derived from an EMBL/GenBank/DDBJ whole genome shotgun (WGS) entry which is preliminary data.</text>
</comment>